<feature type="binding site" evidence="5">
    <location>
        <position position="44"/>
    </location>
    <ligand>
        <name>ATP</name>
        <dbReference type="ChEBI" id="CHEBI:30616"/>
    </ligand>
</feature>
<evidence type="ECO:0000256" key="4">
    <source>
        <dbReference type="ARBA" id="ARBA00022840"/>
    </source>
</evidence>
<keyword evidence="7" id="KW-0812">Transmembrane</keyword>
<dbReference type="InterPro" id="IPR017441">
    <property type="entry name" value="Protein_kinase_ATP_BS"/>
</dbReference>
<dbReference type="PROSITE" id="PS50011">
    <property type="entry name" value="PROTEIN_KINASE_DOM"/>
    <property type="match status" value="1"/>
</dbReference>
<sequence>MVTRLEAGDPARIGRYRLLGQLGAGGMGRVLLGVGPDGRLVAIKQVHAHLVTERDFLPRFRREVQTSARVSGAYTAAVVDFDVDSESPWLASVFVPGVPLDRAVEQYGPLGSEQIRTLAVGLASALQSIHGAGLIHRDLKPGNVILAEDGPRVIDFGIARLVDERSDLTHTGSIIGSPAFMSPEQAQSEPLTPAGDVFSLGSVLVMASAGASPFAGNSMPHVLYKIVNTDPDLSALPPEIRELVVPCLNRDPAARPTPAQILDFLGSLPPQQQPWPLAVHRAIYEQSRELSALVSDPEATQIPGTDQSRVPEPPGADFDRRVGQFLVASQAAETQRRRRLLAGALAVVVILVGAVIGGVYAFGGSDGSASAGPNPLAGLNLTALRSLDMCAVMKDPLVPSLGQWTTSPASQQWGRCSGQAGGYEFDLDVQRTAAYRNSGRTVNGVPVLEPTGPVDGGCGRALTPATIDPQFGITLTVKSGKSADQRCVVADEALGRLVTDVEHGPRLADVRNSLAHHDPCALVDPDETKLSIGDKVRGTPNLLHSCDWVGTNTLTVAFEHTKPFASPAHPIHIDFGGGNVVDADGAELNGTVCVRRGVYRTVADDDVEAVTVQVTTPTAGIGTAQAGKCLTAQTTLNHILDDLPAVMR</sequence>
<evidence type="ECO:0000313" key="10">
    <source>
        <dbReference type="Proteomes" id="UP001601992"/>
    </source>
</evidence>
<dbReference type="SUPFAM" id="SSF56112">
    <property type="entry name" value="Protein kinase-like (PK-like)"/>
    <property type="match status" value="1"/>
</dbReference>
<dbReference type="Proteomes" id="UP001601992">
    <property type="component" value="Unassembled WGS sequence"/>
</dbReference>
<name>A0ABW6S080_9NOCA</name>
<evidence type="ECO:0000256" key="2">
    <source>
        <dbReference type="ARBA" id="ARBA00022741"/>
    </source>
</evidence>
<keyword evidence="2 5" id="KW-0547">Nucleotide-binding</keyword>
<dbReference type="InterPro" id="IPR011009">
    <property type="entry name" value="Kinase-like_dom_sf"/>
</dbReference>
<evidence type="ECO:0000256" key="5">
    <source>
        <dbReference type="PROSITE-ProRule" id="PRU10141"/>
    </source>
</evidence>
<dbReference type="PANTHER" id="PTHR43289">
    <property type="entry name" value="MITOGEN-ACTIVATED PROTEIN KINASE KINASE KINASE 20-RELATED"/>
    <property type="match status" value="1"/>
</dbReference>
<organism evidence="9 10">
    <name type="scientific">Nocardia jiangxiensis</name>
    <dbReference type="NCBI Taxonomy" id="282685"/>
    <lineage>
        <taxon>Bacteria</taxon>
        <taxon>Bacillati</taxon>
        <taxon>Actinomycetota</taxon>
        <taxon>Actinomycetes</taxon>
        <taxon>Mycobacteriales</taxon>
        <taxon>Nocardiaceae</taxon>
        <taxon>Nocardia</taxon>
    </lineage>
</organism>
<dbReference type="SMART" id="SM00220">
    <property type="entry name" value="S_TKc"/>
    <property type="match status" value="1"/>
</dbReference>
<evidence type="ECO:0000259" key="8">
    <source>
        <dbReference type="PROSITE" id="PS50011"/>
    </source>
</evidence>
<feature type="domain" description="Protein kinase" evidence="8">
    <location>
        <begin position="16"/>
        <end position="276"/>
    </location>
</feature>
<dbReference type="RefSeq" id="WP_387404336.1">
    <property type="nucleotide sequence ID" value="NZ_JBIAQY010000005.1"/>
</dbReference>
<dbReference type="PROSITE" id="PS00108">
    <property type="entry name" value="PROTEIN_KINASE_ST"/>
    <property type="match status" value="1"/>
</dbReference>
<evidence type="ECO:0000256" key="3">
    <source>
        <dbReference type="ARBA" id="ARBA00022777"/>
    </source>
</evidence>
<keyword evidence="7" id="KW-0472">Membrane</keyword>
<dbReference type="Gene3D" id="1.10.510.10">
    <property type="entry name" value="Transferase(Phosphotransferase) domain 1"/>
    <property type="match status" value="1"/>
</dbReference>
<dbReference type="PANTHER" id="PTHR43289:SF34">
    <property type="entry name" value="SERINE_THREONINE-PROTEIN KINASE YBDM-RELATED"/>
    <property type="match status" value="1"/>
</dbReference>
<dbReference type="PROSITE" id="PS00107">
    <property type="entry name" value="PROTEIN_KINASE_ATP"/>
    <property type="match status" value="1"/>
</dbReference>
<evidence type="ECO:0000313" key="9">
    <source>
        <dbReference type="EMBL" id="MFF3569702.1"/>
    </source>
</evidence>
<protein>
    <submittedName>
        <fullName evidence="9">Serine/threonine-protein kinase</fullName>
        <ecNumber evidence="9">2.7.11.1</ecNumber>
    </submittedName>
</protein>
<evidence type="ECO:0000256" key="7">
    <source>
        <dbReference type="SAM" id="Phobius"/>
    </source>
</evidence>
<dbReference type="Pfam" id="PF00069">
    <property type="entry name" value="Pkinase"/>
    <property type="match status" value="1"/>
</dbReference>
<keyword evidence="3 9" id="KW-0418">Kinase</keyword>
<dbReference type="InterPro" id="IPR000719">
    <property type="entry name" value="Prot_kinase_dom"/>
</dbReference>
<evidence type="ECO:0000256" key="1">
    <source>
        <dbReference type="ARBA" id="ARBA00022679"/>
    </source>
</evidence>
<dbReference type="EC" id="2.7.11.1" evidence="9"/>
<feature type="region of interest" description="Disordered" evidence="6">
    <location>
        <begin position="294"/>
        <end position="316"/>
    </location>
</feature>
<dbReference type="Gene3D" id="3.30.200.20">
    <property type="entry name" value="Phosphorylase Kinase, domain 1"/>
    <property type="match status" value="1"/>
</dbReference>
<dbReference type="GO" id="GO:0004674">
    <property type="term" value="F:protein serine/threonine kinase activity"/>
    <property type="evidence" value="ECO:0007669"/>
    <property type="project" value="UniProtKB-EC"/>
</dbReference>
<dbReference type="EMBL" id="JBIAQY010000005">
    <property type="protein sequence ID" value="MFF3569702.1"/>
    <property type="molecule type" value="Genomic_DNA"/>
</dbReference>
<feature type="transmembrane region" description="Helical" evidence="7">
    <location>
        <begin position="340"/>
        <end position="363"/>
    </location>
</feature>
<keyword evidence="7" id="KW-1133">Transmembrane helix</keyword>
<accession>A0ABW6S080</accession>
<evidence type="ECO:0000256" key="6">
    <source>
        <dbReference type="SAM" id="MobiDB-lite"/>
    </source>
</evidence>
<proteinExistence type="predicted"/>
<gene>
    <name evidence="9" type="ORF">ACFYXQ_18175</name>
</gene>
<keyword evidence="1 9" id="KW-0808">Transferase</keyword>
<dbReference type="InterPro" id="IPR008271">
    <property type="entry name" value="Ser/Thr_kinase_AS"/>
</dbReference>
<keyword evidence="10" id="KW-1185">Reference proteome</keyword>
<reference evidence="9 10" key="1">
    <citation type="submission" date="2024-10" db="EMBL/GenBank/DDBJ databases">
        <title>The Natural Products Discovery Center: Release of the First 8490 Sequenced Strains for Exploring Actinobacteria Biosynthetic Diversity.</title>
        <authorList>
            <person name="Kalkreuter E."/>
            <person name="Kautsar S.A."/>
            <person name="Yang D."/>
            <person name="Bader C.D."/>
            <person name="Teijaro C.N."/>
            <person name="Fluegel L."/>
            <person name="Davis C.M."/>
            <person name="Simpson J.R."/>
            <person name="Lauterbach L."/>
            <person name="Steele A.D."/>
            <person name="Gui C."/>
            <person name="Meng S."/>
            <person name="Li G."/>
            <person name="Viehrig K."/>
            <person name="Ye F."/>
            <person name="Su P."/>
            <person name="Kiefer A.F."/>
            <person name="Nichols A."/>
            <person name="Cepeda A.J."/>
            <person name="Yan W."/>
            <person name="Fan B."/>
            <person name="Jiang Y."/>
            <person name="Adhikari A."/>
            <person name="Zheng C.-J."/>
            <person name="Schuster L."/>
            <person name="Cowan T.M."/>
            <person name="Smanski M.J."/>
            <person name="Chevrette M.G."/>
            <person name="De Carvalho L.P.S."/>
            <person name="Shen B."/>
        </authorList>
    </citation>
    <scope>NUCLEOTIDE SEQUENCE [LARGE SCALE GENOMIC DNA]</scope>
    <source>
        <strain evidence="9 10">NPDC002593</strain>
    </source>
</reference>
<comment type="caution">
    <text evidence="9">The sequence shown here is derived from an EMBL/GenBank/DDBJ whole genome shotgun (WGS) entry which is preliminary data.</text>
</comment>
<dbReference type="CDD" id="cd14014">
    <property type="entry name" value="STKc_PknB_like"/>
    <property type="match status" value="1"/>
</dbReference>
<keyword evidence="4 5" id="KW-0067">ATP-binding</keyword>